<dbReference type="RefSeq" id="YP_009506120.1">
    <property type="nucleotide sequence ID" value="NC_038375.1"/>
</dbReference>
<reference evidence="1 2" key="1">
    <citation type="submission" date="2016-02" db="EMBL/GenBank/DDBJ databases">
        <title>Genome sequence of a new Betabaculovirus TnGV isolated from the cabagge looper Trichoplusia ni (Lepidoptera: Noctuidae).</title>
        <authorList>
            <person name="Del Rincon-Castro M.C."/>
            <person name="Bivian-Hernandez Mdl.A."/>
            <person name="Lopez-Tlacomulco J.J."/>
            <person name="Ibarra J.E."/>
        </authorList>
    </citation>
    <scope>NUCLEOTIDE SEQUENCE [LARGE SCALE GENOMIC DNA]</scope>
    <source>
        <strain evidence="1">LBIV-12</strain>
    </source>
</reference>
<accession>A0A1D8QL66</accession>
<dbReference type="KEGG" id="vg:37616925"/>
<protein>
    <submittedName>
        <fullName evidence="1">Uncharacterized protein</fullName>
    </submittedName>
</protein>
<keyword evidence="2" id="KW-1185">Reference proteome</keyword>
<dbReference type="EMBL" id="KU752557">
    <property type="protein sequence ID" value="AOW41389.1"/>
    <property type="molecule type" value="Genomic_DNA"/>
</dbReference>
<evidence type="ECO:0000313" key="2">
    <source>
        <dbReference type="Proteomes" id="UP000232707"/>
    </source>
</evidence>
<evidence type="ECO:0000313" key="1">
    <source>
        <dbReference type="EMBL" id="AOW41389.1"/>
    </source>
</evidence>
<sequence>MGCDSFITIYFLDEHDKVINKLKMTSYKQRALSQVITNPPEAKSIQVCFSDDNNECECEYCNIDDEDEDD</sequence>
<proteinExistence type="predicted"/>
<organism evidence="1 2">
    <name type="scientific">Trichoplusia ni granulovirus LBIV-12</name>
    <dbReference type="NCBI Taxonomy" id="1916701"/>
    <lineage>
        <taxon>Viruses</taxon>
        <taxon>Viruses incertae sedis</taxon>
        <taxon>Naldaviricetes</taxon>
        <taxon>Lefavirales</taxon>
        <taxon>Baculoviridae</taxon>
        <taxon>Betabaculovirus</taxon>
        <taxon>Betabaculovirus trini</taxon>
    </lineage>
</organism>
<dbReference type="Proteomes" id="UP000232707">
    <property type="component" value="Segment"/>
</dbReference>
<dbReference type="GeneID" id="37616925"/>
<name>A0A1D8QL66_GVTN</name>